<evidence type="ECO:0000313" key="1">
    <source>
        <dbReference type="EMBL" id="GGY40130.1"/>
    </source>
</evidence>
<reference evidence="1" key="1">
    <citation type="journal article" date="2014" name="Int. J. Syst. Evol. Microbiol.">
        <title>Complete genome sequence of Corynebacterium casei LMG S-19264T (=DSM 44701T), isolated from a smear-ripened cheese.</title>
        <authorList>
            <consortium name="US DOE Joint Genome Institute (JGI-PGF)"/>
            <person name="Walter F."/>
            <person name="Albersmeier A."/>
            <person name="Kalinowski J."/>
            <person name="Ruckert C."/>
        </authorList>
    </citation>
    <scope>NUCLEOTIDE SEQUENCE</scope>
    <source>
        <strain evidence="1">KCTC 12343</strain>
    </source>
</reference>
<reference evidence="1" key="3">
    <citation type="submission" date="2022-12" db="EMBL/GenBank/DDBJ databases">
        <authorList>
            <person name="Sun Q."/>
            <person name="Kim S."/>
        </authorList>
    </citation>
    <scope>NUCLEOTIDE SEQUENCE</scope>
    <source>
        <strain evidence="1">KCTC 12343</strain>
    </source>
</reference>
<dbReference type="RefSeq" id="WP_131145850.1">
    <property type="nucleotide sequence ID" value="NZ_BMWV01000004.1"/>
</dbReference>
<accession>A0A411WYF8</accession>
<evidence type="ECO:0000313" key="3">
    <source>
        <dbReference type="Proteomes" id="UP000292307"/>
    </source>
</evidence>
<evidence type="ECO:0000313" key="4">
    <source>
        <dbReference type="Proteomes" id="UP000628442"/>
    </source>
</evidence>
<keyword evidence="3" id="KW-1185">Reference proteome</keyword>
<name>A0A411WYF8_9BURK</name>
<dbReference type="Proteomes" id="UP000292307">
    <property type="component" value="Chromosome"/>
</dbReference>
<reference evidence="2 3" key="2">
    <citation type="submission" date="2019-02" db="EMBL/GenBank/DDBJ databases">
        <title>Draft Genome Sequences of Six Type Strains of the Genus Massilia.</title>
        <authorList>
            <person name="Miess H."/>
            <person name="Frediansyhah A."/>
            <person name="Gross H."/>
        </authorList>
    </citation>
    <scope>NUCLEOTIDE SEQUENCE [LARGE SCALE GENOMIC DNA]</scope>
    <source>
        <strain evidence="2 3">DSM 17472</strain>
    </source>
</reference>
<organism evidence="1 4">
    <name type="scientific">Pseudoduganella albidiflava</name>
    <dbReference type="NCBI Taxonomy" id="321983"/>
    <lineage>
        <taxon>Bacteria</taxon>
        <taxon>Pseudomonadati</taxon>
        <taxon>Pseudomonadota</taxon>
        <taxon>Betaproteobacteria</taxon>
        <taxon>Burkholderiales</taxon>
        <taxon>Oxalobacteraceae</taxon>
        <taxon>Telluria group</taxon>
        <taxon>Pseudoduganella</taxon>
    </lineage>
</organism>
<dbReference type="AlphaFoldDB" id="A0A411WYF8"/>
<proteinExistence type="predicted"/>
<dbReference type="EMBL" id="CP036401">
    <property type="protein sequence ID" value="QBI01730.1"/>
    <property type="molecule type" value="Genomic_DNA"/>
</dbReference>
<dbReference type="EMBL" id="BMWV01000004">
    <property type="protein sequence ID" value="GGY40130.1"/>
    <property type="molecule type" value="Genomic_DNA"/>
</dbReference>
<protein>
    <submittedName>
        <fullName evidence="1">Uncharacterized protein</fullName>
    </submittedName>
</protein>
<gene>
    <name evidence="2" type="ORF">EYF70_13380</name>
    <name evidence="1" type="ORF">GCM10007387_22880</name>
</gene>
<dbReference type="Proteomes" id="UP000628442">
    <property type="component" value="Unassembled WGS sequence"/>
</dbReference>
<evidence type="ECO:0000313" key="2">
    <source>
        <dbReference type="EMBL" id="QBI01730.1"/>
    </source>
</evidence>
<sequence>MTPTRTRLRIDRLELDLRGIAPATASAMAHALGPALAQALATKAGAVPPAPAGQLDAGRITAPASTDAGGLAGRIATRIATTVRGESS</sequence>